<feature type="compositionally biased region" description="Gly residues" evidence="1">
    <location>
        <begin position="44"/>
        <end position="53"/>
    </location>
</feature>
<evidence type="ECO:0000313" key="2">
    <source>
        <dbReference type="EMBL" id="ALI35940.1"/>
    </source>
</evidence>
<sequence>MSEVTKPENDSSENDKLNKELLKPVTKSDSKIEDELKELEVENSGGGKDGGGG</sequence>
<feature type="compositionally biased region" description="Basic and acidic residues" evidence="1">
    <location>
        <begin position="1"/>
        <end position="40"/>
    </location>
</feature>
<dbReference type="AlphaFoldDB" id="A0A654LYV1"/>
<dbReference type="RefSeq" id="WP_196818304.1">
    <property type="nucleotide sequence ID" value="NZ_CP012850.1"/>
</dbReference>
<reference evidence="3" key="1">
    <citation type="submission" date="2015-10" db="EMBL/GenBank/DDBJ databases">
        <title>Niche specialization of a soil ammonia-oxidizing archaeon, Candidatus Nitrosocosmicus oleophilus.</title>
        <authorList>
            <person name="Jung M.-Y."/>
            <person name="Rhee S.-K."/>
        </authorList>
    </citation>
    <scope>NUCLEOTIDE SEQUENCE [LARGE SCALE GENOMIC DNA]</scope>
    <source>
        <strain evidence="3">MY3</strain>
    </source>
</reference>
<protein>
    <submittedName>
        <fullName evidence="2">Uncharacterized protein</fullName>
    </submittedName>
</protein>
<accession>A0A654LYV1</accession>
<keyword evidence="3" id="KW-1185">Reference proteome</keyword>
<evidence type="ECO:0000313" key="3">
    <source>
        <dbReference type="Proteomes" id="UP000058925"/>
    </source>
</evidence>
<organism evidence="2 3">
    <name type="scientific">Candidatus Nitrosocosmicus oleophilus</name>
    <dbReference type="NCBI Taxonomy" id="1353260"/>
    <lineage>
        <taxon>Archaea</taxon>
        <taxon>Nitrososphaerota</taxon>
        <taxon>Nitrososphaeria</taxon>
        <taxon>Nitrososphaerales</taxon>
        <taxon>Nitrososphaeraceae</taxon>
        <taxon>Candidatus Nitrosocosmicus</taxon>
    </lineage>
</organism>
<gene>
    <name evidence="2" type="ORF">NMY3_01737</name>
</gene>
<dbReference type="Proteomes" id="UP000058925">
    <property type="component" value="Chromosome"/>
</dbReference>
<dbReference type="GeneID" id="60421745"/>
<name>A0A654LYV1_9ARCH</name>
<dbReference type="KEGG" id="taa:NMY3_01737"/>
<proteinExistence type="predicted"/>
<evidence type="ECO:0000256" key="1">
    <source>
        <dbReference type="SAM" id="MobiDB-lite"/>
    </source>
</evidence>
<dbReference type="EMBL" id="CP012850">
    <property type="protein sequence ID" value="ALI35940.1"/>
    <property type="molecule type" value="Genomic_DNA"/>
</dbReference>
<feature type="region of interest" description="Disordered" evidence="1">
    <location>
        <begin position="1"/>
        <end position="53"/>
    </location>
</feature>